<dbReference type="STRING" id="1210090.GCA_001613185_00254"/>
<evidence type="ECO:0000313" key="3">
    <source>
        <dbReference type="Proteomes" id="UP000252586"/>
    </source>
</evidence>
<keyword evidence="1" id="KW-0812">Transmembrane</keyword>
<dbReference type="InterPro" id="IPR005325">
    <property type="entry name" value="DUF308_memb"/>
</dbReference>
<keyword evidence="1" id="KW-1133">Transmembrane helix</keyword>
<dbReference type="Proteomes" id="UP000252586">
    <property type="component" value="Unassembled WGS sequence"/>
</dbReference>
<dbReference type="AlphaFoldDB" id="A0A366DV24"/>
<feature type="transmembrane region" description="Helical" evidence="1">
    <location>
        <begin position="83"/>
        <end position="104"/>
    </location>
</feature>
<sequence length="178" mass="18665">MVLVAGLCSIALGVLMAVWPEKSVPTMELLFGLYLLMSGAAQMWLAFGAKFAVPLRLLIAVSAMLSIVMAVLCLRGGNSVPLLAMWVGLSLTVRGVVHATVAAWDDGLAAGGRHELFGLFSMVAGIVAIMVPLERLETLGFVIGGGLVVLGALEMLFGRVRVRAVTLPDTPRVAVPPN</sequence>
<comment type="caution">
    <text evidence="2">The sequence shown here is derived from an EMBL/GenBank/DDBJ whole genome shotgun (WGS) entry which is preliminary data.</text>
</comment>
<gene>
    <name evidence="2" type="ORF">DFR74_102370</name>
</gene>
<accession>A0A366DV24</accession>
<feature type="transmembrane region" description="Helical" evidence="1">
    <location>
        <begin position="116"/>
        <end position="133"/>
    </location>
</feature>
<dbReference type="EMBL" id="QNRE01000002">
    <property type="protein sequence ID" value="RBO93950.1"/>
    <property type="molecule type" value="Genomic_DNA"/>
</dbReference>
<reference evidence="2 3" key="1">
    <citation type="submission" date="2018-06" db="EMBL/GenBank/DDBJ databases">
        <title>Genomic Encyclopedia of Type Strains, Phase IV (KMG-IV): sequencing the most valuable type-strain genomes for metagenomic binning, comparative biology and taxonomic classification.</title>
        <authorList>
            <person name="Goeker M."/>
        </authorList>
    </citation>
    <scope>NUCLEOTIDE SEQUENCE [LARGE SCALE GENOMIC DNA]</scope>
    <source>
        <strain evidence="2 3">DSM 44599</strain>
    </source>
</reference>
<feature type="transmembrane region" description="Helical" evidence="1">
    <location>
        <begin position="27"/>
        <end position="45"/>
    </location>
</feature>
<name>A0A366DV24_9NOCA</name>
<dbReference type="Pfam" id="PF03729">
    <property type="entry name" value="DUF308"/>
    <property type="match status" value="2"/>
</dbReference>
<evidence type="ECO:0000313" key="2">
    <source>
        <dbReference type="EMBL" id="RBO93950.1"/>
    </source>
</evidence>
<evidence type="ECO:0000256" key="1">
    <source>
        <dbReference type="SAM" id="Phobius"/>
    </source>
</evidence>
<feature type="transmembrane region" description="Helical" evidence="1">
    <location>
        <begin position="57"/>
        <end position="77"/>
    </location>
</feature>
<keyword evidence="1" id="KW-0472">Membrane</keyword>
<proteinExistence type="predicted"/>
<feature type="transmembrane region" description="Helical" evidence="1">
    <location>
        <begin position="139"/>
        <end position="157"/>
    </location>
</feature>
<organism evidence="2 3">
    <name type="scientific">Nocardia puris</name>
    <dbReference type="NCBI Taxonomy" id="208602"/>
    <lineage>
        <taxon>Bacteria</taxon>
        <taxon>Bacillati</taxon>
        <taxon>Actinomycetota</taxon>
        <taxon>Actinomycetes</taxon>
        <taxon>Mycobacteriales</taxon>
        <taxon>Nocardiaceae</taxon>
        <taxon>Nocardia</taxon>
    </lineage>
</organism>
<protein>
    <submittedName>
        <fullName evidence="2">Uncharacterized membrane protein HdeD (DUF308 family)</fullName>
    </submittedName>
</protein>
<keyword evidence="3" id="KW-1185">Reference proteome</keyword>